<evidence type="ECO:0000313" key="2">
    <source>
        <dbReference type="Proteomes" id="UP000321303"/>
    </source>
</evidence>
<reference evidence="1 2" key="1">
    <citation type="submission" date="2019-07" db="EMBL/GenBank/DDBJ databases">
        <title>Whole genome shotgun sequence of Halomonas variabilis NBRC 102410.</title>
        <authorList>
            <person name="Hosoyama A."/>
            <person name="Uohara A."/>
            <person name="Ohji S."/>
            <person name="Ichikawa N."/>
        </authorList>
    </citation>
    <scope>NUCLEOTIDE SEQUENCE [LARGE SCALE GENOMIC DNA]</scope>
    <source>
        <strain evidence="1 2">NBRC 102410</strain>
    </source>
</reference>
<keyword evidence="2" id="KW-1185">Reference proteome</keyword>
<accession>A0A511UT10</accession>
<sequence>MGQAGILRVDGVGVNDEGEMTSWLKNDQFVGTGVISGLAQSVRRVYTEFSTGSVKKPTDFPHSS</sequence>
<comment type="caution">
    <text evidence="1">The sequence shown here is derived from an EMBL/GenBank/DDBJ whole genome shotgun (WGS) entry which is preliminary data.</text>
</comment>
<dbReference type="EMBL" id="BJXV01000034">
    <property type="protein sequence ID" value="GEN29716.1"/>
    <property type="molecule type" value="Genomic_DNA"/>
</dbReference>
<proteinExistence type="predicted"/>
<evidence type="ECO:0000313" key="1">
    <source>
        <dbReference type="EMBL" id="GEN29716.1"/>
    </source>
</evidence>
<organism evidence="1 2">
    <name type="scientific">Halovibrio variabilis</name>
    <dbReference type="NCBI Taxonomy" id="31910"/>
    <lineage>
        <taxon>Bacteria</taxon>
        <taxon>Pseudomonadati</taxon>
        <taxon>Pseudomonadota</taxon>
        <taxon>Gammaproteobacteria</taxon>
        <taxon>Oceanospirillales</taxon>
        <taxon>Halomonadaceae</taxon>
        <taxon>Halovibrio</taxon>
    </lineage>
</organism>
<gene>
    <name evidence="1" type="ORF">HVA01_33620</name>
</gene>
<dbReference type="Proteomes" id="UP000321303">
    <property type="component" value="Unassembled WGS sequence"/>
</dbReference>
<dbReference type="AlphaFoldDB" id="A0A511UT10"/>
<name>A0A511UT10_9GAMM</name>
<protein>
    <submittedName>
        <fullName evidence="1">Uncharacterized protein</fullName>
    </submittedName>
</protein>